<feature type="transmembrane region" description="Helical" evidence="12">
    <location>
        <begin position="260"/>
        <end position="283"/>
    </location>
</feature>
<gene>
    <name evidence="13" type="ORF">CLW00_10961</name>
</gene>
<dbReference type="AlphaFoldDB" id="A0A2T0WHP6"/>
<feature type="transmembrane region" description="Helical" evidence="12">
    <location>
        <begin position="147"/>
        <end position="168"/>
    </location>
</feature>
<evidence type="ECO:0000256" key="1">
    <source>
        <dbReference type="ARBA" id="ARBA00004141"/>
    </source>
</evidence>
<keyword evidence="6" id="KW-0560">Oxidoreductase</keyword>
<evidence type="ECO:0000256" key="12">
    <source>
        <dbReference type="SAM" id="Phobius"/>
    </source>
</evidence>
<feature type="transmembrane region" description="Helical" evidence="12">
    <location>
        <begin position="174"/>
        <end position="196"/>
    </location>
</feature>
<proteinExistence type="predicted"/>
<dbReference type="Proteomes" id="UP000238157">
    <property type="component" value="Unassembled WGS sequence"/>
</dbReference>
<keyword evidence="3 12" id="KW-0812">Transmembrane</keyword>
<comment type="pathway">
    <text evidence="11">Porphyrin-containing compound metabolism.</text>
</comment>
<sequence>MNLQILKSINSFRSISLITVIAVYFLILVGGIVRSTGSGMGCPDWPKCFGSLVPPTSVNQLPNDYQDIYLAKRVEKNNKFVAQLESLGFQKKADEIRNDKSILIEEEFNPVKTWIEYLNRLVGAVIGILVLLTVYRSLSLWKTDKTITIISVFNLFLVLFQAWIGSIVVSTNLLPWMITLHMVLALVIVCLLLYTYYRSYRLAFKTNYATEKPKRLYYILLVGFVLMLVQIVLGTQVREEIDKVAFELGYLLRSEWVDRLGLPFLIHRSYSLVLLGIHLLFIYKVYKYSLRKTLLYNWSLILVGIIAIEIATGVGMAYFAVPAFLQPIHLLFGSLIIGIQFILLLQLSDQKKLQLDTSVHENY</sequence>
<feature type="transmembrane region" description="Helical" evidence="12">
    <location>
        <begin position="327"/>
        <end position="345"/>
    </location>
</feature>
<dbReference type="GO" id="GO:0046872">
    <property type="term" value="F:metal ion binding"/>
    <property type="evidence" value="ECO:0007669"/>
    <property type="project" value="UniProtKB-KW"/>
</dbReference>
<evidence type="ECO:0000256" key="5">
    <source>
        <dbReference type="ARBA" id="ARBA00022989"/>
    </source>
</evidence>
<evidence type="ECO:0000256" key="6">
    <source>
        <dbReference type="ARBA" id="ARBA00023002"/>
    </source>
</evidence>
<feature type="transmembrane region" description="Helical" evidence="12">
    <location>
        <begin position="216"/>
        <end position="233"/>
    </location>
</feature>
<dbReference type="EMBL" id="PVTR01000009">
    <property type="protein sequence ID" value="PRY86216.1"/>
    <property type="molecule type" value="Genomic_DNA"/>
</dbReference>
<reference evidence="13 14" key="1">
    <citation type="submission" date="2018-03" db="EMBL/GenBank/DDBJ databases">
        <title>Genomic Encyclopedia of Archaeal and Bacterial Type Strains, Phase II (KMG-II): from individual species to whole genera.</title>
        <authorList>
            <person name="Goeker M."/>
        </authorList>
    </citation>
    <scope>NUCLEOTIDE SEQUENCE [LARGE SCALE GENOMIC DNA]</scope>
    <source>
        <strain evidence="13 14">DSM 27929</strain>
    </source>
</reference>
<evidence type="ECO:0000256" key="3">
    <source>
        <dbReference type="ARBA" id="ARBA00022692"/>
    </source>
</evidence>
<keyword evidence="2" id="KW-1003">Cell membrane</keyword>
<comment type="caution">
    <text evidence="13">The sequence shown here is derived from an EMBL/GenBank/DDBJ whole genome shotgun (WGS) entry which is preliminary data.</text>
</comment>
<feature type="transmembrane region" description="Helical" evidence="12">
    <location>
        <begin position="295"/>
        <end position="321"/>
    </location>
</feature>
<evidence type="ECO:0000256" key="7">
    <source>
        <dbReference type="ARBA" id="ARBA00023004"/>
    </source>
</evidence>
<dbReference type="GO" id="GO:0016491">
    <property type="term" value="F:oxidoreductase activity"/>
    <property type="evidence" value="ECO:0007669"/>
    <property type="project" value="UniProtKB-KW"/>
</dbReference>
<evidence type="ECO:0000256" key="8">
    <source>
        <dbReference type="ARBA" id="ARBA00023133"/>
    </source>
</evidence>
<keyword evidence="4" id="KW-0479">Metal-binding</keyword>
<name>A0A2T0WHP6_9BACT</name>
<evidence type="ECO:0000313" key="13">
    <source>
        <dbReference type="EMBL" id="PRY86216.1"/>
    </source>
</evidence>
<keyword evidence="7" id="KW-0408">Iron</keyword>
<evidence type="ECO:0000256" key="4">
    <source>
        <dbReference type="ARBA" id="ARBA00022723"/>
    </source>
</evidence>
<keyword evidence="10" id="KW-1015">Disulfide bond</keyword>
<dbReference type="PANTHER" id="PTHR35457">
    <property type="entry name" value="HEME A SYNTHASE"/>
    <property type="match status" value="1"/>
</dbReference>
<keyword evidence="8" id="KW-0350">Heme biosynthesis</keyword>
<dbReference type="GO" id="GO:0016020">
    <property type="term" value="C:membrane"/>
    <property type="evidence" value="ECO:0007669"/>
    <property type="project" value="UniProtKB-SubCell"/>
</dbReference>
<protein>
    <submittedName>
        <fullName evidence="13">Cytochrome c oxidase assembly protein subunit 15</fullName>
    </submittedName>
</protein>
<dbReference type="InterPro" id="IPR050450">
    <property type="entry name" value="COX15/CtaA_HemeA_synthase"/>
</dbReference>
<dbReference type="GO" id="GO:0006784">
    <property type="term" value="P:heme A biosynthetic process"/>
    <property type="evidence" value="ECO:0007669"/>
    <property type="project" value="InterPro"/>
</dbReference>
<feature type="transmembrane region" description="Helical" evidence="12">
    <location>
        <begin position="12"/>
        <end position="33"/>
    </location>
</feature>
<keyword evidence="9 12" id="KW-0472">Membrane</keyword>
<keyword evidence="14" id="KW-1185">Reference proteome</keyword>
<accession>A0A2T0WHP6</accession>
<keyword evidence="5 12" id="KW-1133">Transmembrane helix</keyword>
<dbReference type="OrthoDB" id="1447144at2"/>
<evidence type="ECO:0000256" key="11">
    <source>
        <dbReference type="ARBA" id="ARBA00023444"/>
    </source>
</evidence>
<evidence type="ECO:0000256" key="2">
    <source>
        <dbReference type="ARBA" id="ARBA00022475"/>
    </source>
</evidence>
<dbReference type="Pfam" id="PF02628">
    <property type="entry name" value="COX15-CtaA"/>
    <property type="match status" value="2"/>
</dbReference>
<feature type="transmembrane region" description="Helical" evidence="12">
    <location>
        <begin position="117"/>
        <end position="135"/>
    </location>
</feature>
<evidence type="ECO:0000313" key="14">
    <source>
        <dbReference type="Proteomes" id="UP000238157"/>
    </source>
</evidence>
<dbReference type="PANTHER" id="PTHR35457:SF1">
    <property type="entry name" value="HEME A SYNTHASE"/>
    <property type="match status" value="1"/>
</dbReference>
<comment type="subcellular location">
    <subcellularLocation>
        <location evidence="1">Membrane</location>
        <topology evidence="1">Multi-pass membrane protein</topology>
    </subcellularLocation>
</comment>
<evidence type="ECO:0000256" key="10">
    <source>
        <dbReference type="ARBA" id="ARBA00023157"/>
    </source>
</evidence>
<dbReference type="InterPro" id="IPR003780">
    <property type="entry name" value="COX15/CtaA_fam"/>
</dbReference>
<dbReference type="RefSeq" id="WP_106134552.1">
    <property type="nucleotide sequence ID" value="NZ_PVTR01000009.1"/>
</dbReference>
<organism evidence="13 14">
    <name type="scientific">Mongoliibacter ruber</name>
    <dbReference type="NCBI Taxonomy" id="1750599"/>
    <lineage>
        <taxon>Bacteria</taxon>
        <taxon>Pseudomonadati</taxon>
        <taxon>Bacteroidota</taxon>
        <taxon>Cytophagia</taxon>
        <taxon>Cytophagales</taxon>
        <taxon>Cyclobacteriaceae</taxon>
        <taxon>Mongoliibacter</taxon>
    </lineage>
</organism>
<evidence type="ECO:0000256" key="9">
    <source>
        <dbReference type="ARBA" id="ARBA00023136"/>
    </source>
</evidence>